<evidence type="ECO:0000313" key="11">
    <source>
        <dbReference type="EMBL" id="KAG0270247.1"/>
    </source>
</evidence>
<sequence>MGRSTAKSRTMASSTFSIFSSPHRRSQDLRILLIVAIFFFLASISQYHGSFDVNIDEDGTVQSVPAEAGDDDLYYTHHIATFKLDQVRPWTTADTEALSTREGQEMFEFLGAPPSSPRPAQGTHIDQQQALYSEEDRDDGSAVDHSKPGASSGDKMFLHLAKRLRAYRGLWQHLQPDYEGLRVDEKQDQFYVRPSPDLAPAVRLLQKMEWSLFPWILKSYATTFDLFHDTVAFASRRPIDERRGIVMCVGDRHSVYARTTVKVLREVLKSSLPIEIYYAGDEDLSKENRAWFDKLPGVKVIDITTRLDQSLLHLSGPVIKPFAMLVSQFQEVILLDADAYFLQDPEILFDDGGYQEVGTVFFYARTVPNKHSKVSQASKRAWLQTALPSVSNHPSKTRWFRSKGDQDQDSGVVVINKRIHFLGLLAICKMNDIQERSQPAFRAIWGERESFWIGMEMIQERYSFIRFGGGVIGDLGDSIPYKQDAGGSSPGTSARMDRVCGNQLHFNYKGQPLWWNSGLVRDKTTDQSPYLKYTAWIRDEHGMWDIEHSCLIQAFHGALKEVEWNHRQTAFEILRVDRGVAQELGKPSVKNILQVPRLVRKDGVKGGNGNNEAV</sequence>
<evidence type="ECO:0000256" key="9">
    <source>
        <dbReference type="ARBA" id="ARBA00023180"/>
    </source>
</evidence>
<comment type="caution">
    <text evidence="11">The sequence shown here is derived from an EMBL/GenBank/DDBJ whole genome shotgun (WGS) entry which is preliminary data.</text>
</comment>
<proteinExistence type="inferred from homology"/>
<evidence type="ECO:0000256" key="1">
    <source>
        <dbReference type="ARBA" id="ARBA00004606"/>
    </source>
</evidence>
<evidence type="ECO:0008006" key="13">
    <source>
        <dbReference type="Google" id="ProtNLM"/>
    </source>
</evidence>
<keyword evidence="9" id="KW-0325">Glycoprotein</keyword>
<evidence type="ECO:0000256" key="7">
    <source>
        <dbReference type="ARBA" id="ARBA00022989"/>
    </source>
</evidence>
<dbReference type="InterPro" id="IPR022751">
    <property type="entry name" value="Alpha_mannosyltransferase"/>
</dbReference>
<evidence type="ECO:0000256" key="2">
    <source>
        <dbReference type="ARBA" id="ARBA00009105"/>
    </source>
</evidence>
<dbReference type="EMBL" id="JAAAIL010001363">
    <property type="protein sequence ID" value="KAG0270247.1"/>
    <property type="molecule type" value="Genomic_DNA"/>
</dbReference>
<feature type="transmembrane region" description="Helical" evidence="10">
    <location>
        <begin position="29"/>
        <end position="47"/>
    </location>
</feature>
<evidence type="ECO:0000256" key="4">
    <source>
        <dbReference type="ARBA" id="ARBA00022679"/>
    </source>
</evidence>
<dbReference type="Pfam" id="PF11051">
    <property type="entry name" value="Mannosyl_trans3"/>
    <property type="match status" value="1"/>
</dbReference>
<dbReference type="GO" id="GO:0006493">
    <property type="term" value="P:protein O-linked glycosylation"/>
    <property type="evidence" value="ECO:0007669"/>
    <property type="project" value="TreeGrafter"/>
</dbReference>
<dbReference type="GO" id="GO:0005794">
    <property type="term" value="C:Golgi apparatus"/>
    <property type="evidence" value="ECO:0007669"/>
    <property type="project" value="TreeGrafter"/>
</dbReference>
<comment type="similarity">
    <text evidence="2">Belongs to the MNN1/MNT family.</text>
</comment>
<evidence type="ECO:0000256" key="8">
    <source>
        <dbReference type="ARBA" id="ARBA00023136"/>
    </source>
</evidence>
<evidence type="ECO:0000256" key="5">
    <source>
        <dbReference type="ARBA" id="ARBA00022692"/>
    </source>
</evidence>
<keyword evidence="7 10" id="KW-1133">Transmembrane helix</keyword>
<evidence type="ECO:0000256" key="3">
    <source>
        <dbReference type="ARBA" id="ARBA00022676"/>
    </source>
</evidence>
<keyword evidence="6" id="KW-0735">Signal-anchor</keyword>
<protein>
    <recommendedName>
        <fullName evidence="13">Glycosyltransferase family 71 protein</fullName>
    </recommendedName>
</protein>
<evidence type="ECO:0000313" key="12">
    <source>
        <dbReference type="Proteomes" id="UP001194580"/>
    </source>
</evidence>
<reference evidence="11" key="1">
    <citation type="journal article" date="2020" name="Fungal Divers.">
        <title>Resolving the Mortierellaceae phylogeny through synthesis of multi-gene phylogenetics and phylogenomics.</title>
        <authorList>
            <person name="Vandepol N."/>
            <person name="Liber J."/>
            <person name="Desiro A."/>
            <person name="Na H."/>
            <person name="Kennedy M."/>
            <person name="Barry K."/>
            <person name="Grigoriev I.V."/>
            <person name="Miller A.N."/>
            <person name="O'Donnell K."/>
            <person name="Stajich J.E."/>
            <person name="Bonito G."/>
        </authorList>
    </citation>
    <scope>NUCLEOTIDE SEQUENCE</scope>
    <source>
        <strain evidence="11">NRRL 28262</strain>
    </source>
</reference>
<evidence type="ECO:0000256" key="6">
    <source>
        <dbReference type="ARBA" id="ARBA00022968"/>
    </source>
</evidence>
<accession>A0AAD4H4R2</accession>
<dbReference type="PANTHER" id="PTHR31392">
    <property type="entry name" value="ALPHA-1,3-MANNOSYLTRANSFERASE MNN1-RELATED"/>
    <property type="match status" value="1"/>
</dbReference>
<dbReference type="InterPro" id="IPR029044">
    <property type="entry name" value="Nucleotide-diphossugar_trans"/>
</dbReference>
<keyword evidence="3" id="KW-0328">Glycosyltransferase</keyword>
<dbReference type="GO" id="GO:0000033">
    <property type="term" value="F:alpha-1,3-mannosyltransferase activity"/>
    <property type="evidence" value="ECO:0007669"/>
    <property type="project" value="TreeGrafter"/>
</dbReference>
<dbReference type="Proteomes" id="UP001194580">
    <property type="component" value="Unassembled WGS sequence"/>
</dbReference>
<name>A0AAD4H4R2_9FUNG</name>
<gene>
    <name evidence="11" type="ORF">BGZ95_001769</name>
</gene>
<keyword evidence="8 10" id="KW-0472">Membrane</keyword>
<dbReference type="GO" id="GO:0016020">
    <property type="term" value="C:membrane"/>
    <property type="evidence" value="ECO:0007669"/>
    <property type="project" value="UniProtKB-SubCell"/>
</dbReference>
<organism evidence="11 12">
    <name type="scientific">Linnemannia exigua</name>
    <dbReference type="NCBI Taxonomy" id="604196"/>
    <lineage>
        <taxon>Eukaryota</taxon>
        <taxon>Fungi</taxon>
        <taxon>Fungi incertae sedis</taxon>
        <taxon>Mucoromycota</taxon>
        <taxon>Mortierellomycotina</taxon>
        <taxon>Mortierellomycetes</taxon>
        <taxon>Mortierellales</taxon>
        <taxon>Mortierellaceae</taxon>
        <taxon>Linnemannia</taxon>
    </lineage>
</organism>
<evidence type="ECO:0000256" key="10">
    <source>
        <dbReference type="SAM" id="Phobius"/>
    </source>
</evidence>
<dbReference type="PANTHER" id="PTHR31392:SF1">
    <property type="entry name" value="ALPHA-1,3-MANNOSYLTRANSFERASE MNN1-RELATED"/>
    <property type="match status" value="1"/>
</dbReference>
<keyword evidence="5 10" id="KW-0812">Transmembrane</keyword>
<dbReference type="AlphaFoldDB" id="A0AAD4H4R2"/>
<keyword evidence="4" id="KW-0808">Transferase</keyword>
<comment type="subcellular location">
    <subcellularLocation>
        <location evidence="1">Membrane</location>
        <topology evidence="1">Single-pass type II membrane protein</topology>
    </subcellularLocation>
</comment>
<dbReference type="SUPFAM" id="SSF53448">
    <property type="entry name" value="Nucleotide-diphospho-sugar transferases"/>
    <property type="match status" value="1"/>
</dbReference>
<keyword evidence="12" id="KW-1185">Reference proteome</keyword>